<feature type="signal peptide" evidence="1">
    <location>
        <begin position="1"/>
        <end position="31"/>
    </location>
</feature>
<proteinExistence type="predicted"/>
<sequence length="118" mass="12083">MRIMRLRTTTPMAAALLFVLLAAPGGCGAGAAITADSVARIGADAFADAGHPLAHGLDCTAKSKGAVKYDVDCTGRTKDGKKATLTAKNVAEDSHDDDGVFVGKVDGKTIFSRKCLAC</sequence>
<dbReference type="Proteomes" id="UP001596496">
    <property type="component" value="Unassembled WGS sequence"/>
</dbReference>
<evidence type="ECO:0000313" key="3">
    <source>
        <dbReference type="Proteomes" id="UP001596496"/>
    </source>
</evidence>
<protein>
    <recommendedName>
        <fullName evidence="4">Lipoprotein</fullName>
    </recommendedName>
</protein>
<gene>
    <name evidence="2" type="ORF">ACFQSB_12875</name>
</gene>
<accession>A0ABW2P3L4</accession>
<comment type="caution">
    <text evidence="2">The sequence shown here is derived from an EMBL/GenBank/DDBJ whole genome shotgun (WGS) entry which is preliminary data.</text>
</comment>
<keyword evidence="1" id="KW-0732">Signal</keyword>
<feature type="chain" id="PRO_5045497031" description="Lipoprotein" evidence="1">
    <location>
        <begin position="32"/>
        <end position="118"/>
    </location>
</feature>
<evidence type="ECO:0000313" key="2">
    <source>
        <dbReference type="EMBL" id="MFC7383106.1"/>
    </source>
</evidence>
<evidence type="ECO:0000256" key="1">
    <source>
        <dbReference type="SAM" id="SignalP"/>
    </source>
</evidence>
<organism evidence="2 3">
    <name type="scientific">Sphaerisporangium rhizosphaerae</name>
    <dbReference type="NCBI Taxonomy" id="2269375"/>
    <lineage>
        <taxon>Bacteria</taxon>
        <taxon>Bacillati</taxon>
        <taxon>Actinomycetota</taxon>
        <taxon>Actinomycetes</taxon>
        <taxon>Streptosporangiales</taxon>
        <taxon>Streptosporangiaceae</taxon>
        <taxon>Sphaerisporangium</taxon>
    </lineage>
</organism>
<reference evidence="3" key="1">
    <citation type="journal article" date="2019" name="Int. J. Syst. Evol. Microbiol.">
        <title>The Global Catalogue of Microorganisms (GCM) 10K type strain sequencing project: providing services to taxonomists for standard genome sequencing and annotation.</title>
        <authorList>
            <consortium name="The Broad Institute Genomics Platform"/>
            <consortium name="The Broad Institute Genome Sequencing Center for Infectious Disease"/>
            <person name="Wu L."/>
            <person name="Ma J."/>
        </authorList>
    </citation>
    <scope>NUCLEOTIDE SEQUENCE [LARGE SCALE GENOMIC DNA]</scope>
    <source>
        <strain evidence="3">CECT 7649</strain>
    </source>
</reference>
<keyword evidence="3" id="KW-1185">Reference proteome</keyword>
<evidence type="ECO:0008006" key="4">
    <source>
        <dbReference type="Google" id="ProtNLM"/>
    </source>
</evidence>
<dbReference type="RefSeq" id="WP_354836372.1">
    <property type="nucleotide sequence ID" value="NZ_JBHTCG010000007.1"/>
</dbReference>
<dbReference type="EMBL" id="JBHTCG010000007">
    <property type="protein sequence ID" value="MFC7383106.1"/>
    <property type="molecule type" value="Genomic_DNA"/>
</dbReference>
<name>A0ABW2P3L4_9ACTN</name>